<protein>
    <submittedName>
        <fullName evidence="2">Uncharacterized protein</fullName>
    </submittedName>
</protein>
<name>A0A1I6LR59_9BACT</name>
<feature type="compositionally biased region" description="Basic and acidic residues" evidence="1">
    <location>
        <begin position="61"/>
        <end position="72"/>
    </location>
</feature>
<reference evidence="2 3" key="1">
    <citation type="submission" date="2016-10" db="EMBL/GenBank/DDBJ databases">
        <authorList>
            <person name="de Groot N.N."/>
        </authorList>
    </citation>
    <scope>NUCLEOTIDE SEQUENCE [LARGE SCALE GENOMIC DNA]</scope>
    <source>
        <strain evidence="2 3">DSM 21001</strain>
    </source>
</reference>
<gene>
    <name evidence="2" type="ORF">SAMN05421771_1147</name>
</gene>
<proteinExistence type="predicted"/>
<evidence type="ECO:0000313" key="3">
    <source>
        <dbReference type="Proteomes" id="UP000199024"/>
    </source>
</evidence>
<organism evidence="2 3">
    <name type="scientific">Granulicella pectinivorans</name>
    <dbReference type="NCBI Taxonomy" id="474950"/>
    <lineage>
        <taxon>Bacteria</taxon>
        <taxon>Pseudomonadati</taxon>
        <taxon>Acidobacteriota</taxon>
        <taxon>Terriglobia</taxon>
        <taxon>Terriglobales</taxon>
        <taxon>Acidobacteriaceae</taxon>
        <taxon>Granulicella</taxon>
    </lineage>
</organism>
<dbReference type="STRING" id="474950.SAMN05421771_1147"/>
<feature type="region of interest" description="Disordered" evidence="1">
    <location>
        <begin position="49"/>
        <end position="81"/>
    </location>
</feature>
<sequence length="81" mass="9058">MPRHPSTTPGFRNKNGQEVIANTGFPSDSFPGQTIYRMRCVHCHHEYGSNGVDIHSRRCPRHQDGAKGETLREAPPSLFPS</sequence>
<keyword evidence="3" id="KW-1185">Reference proteome</keyword>
<dbReference type="EMBL" id="FOZL01000001">
    <property type="protein sequence ID" value="SFS05941.1"/>
    <property type="molecule type" value="Genomic_DNA"/>
</dbReference>
<dbReference type="AlphaFoldDB" id="A0A1I6LR59"/>
<feature type="region of interest" description="Disordered" evidence="1">
    <location>
        <begin position="1"/>
        <end position="30"/>
    </location>
</feature>
<dbReference type="Proteomes" id="UP000199024">
    <property type="component" value="Unassembled WGS sequence"/>
</dbReference>
<evidence type="ECO:0000313" key="2">
    <source>
        <dbReference type="EMBL" id="SFS05941.1"/>
    </source>
</evidence>
<evidence type="ECO:0000256" key="1">
    <source>
        <dbReference type="SAM" id="MobiDB-lite"/>
    </source>
</evidence>
<accession>A0A1I6LR59</accession>
<feature type="compositionally biased region" description="Polar residues" evidence="1">
    <location>
        <begin position="1"/>
        <end position="16"/>
    </location>
</feature>